<dbReference type="InterPro" id="IPR036263">
    <property type="entry name" value="Chorismate_II_sf"/>
</dbReference>
<protein>
    <recommendedName>
        <fullName evidence="1">chorismate mutase</fullName>
        <ecNumber evidence="1">5.4.99.5</ecNumber>
    </recommendedName>
</protein>
<dbReference type="PROSITE" id="PS51168">
    <property type="entry name" value="CHORISMATE_MUT_2"/>
    <property type="match status" value="1"/>
</dbReference>
<dbReference type="Proteomes" id="UP001143364">
    <property type="component" value="Unassembled WGS sequence"/>
</dbReference>
<dbReference type="AlphaFoldDB" id="A0A9W6JI23"/>
<evidence type="ECO:0000313" key="4">
    <source>
        <dbReference type="Proteomes" id="UP001143364"/>
    </source>
</evidence>
<name>A0A9W6JI23_9HYPH</name>
<dbReference type="SMART" id="SM00830">
    <property type="entry name" value="CM_2"/>
    <property type="match status" value="1"/>
</dbReference>
<accession>A0A9W6JI23</accession>
<evidence type="ECO:0000259" key="2">
    <source>
        <dbReference type="PROSITE" id="PS51168"/>
    </source>
</evidence>
<gene>
    <name evidence="3" type="ORF">GCM10008171_18620</name>
</gene>
<dbReference type="GO" id="GO:0004106">
    <property type="term" value="F:chorismate mutase activity"/>
    <property type="evidence" value="ECO:0007669"/>
    <property type="project" value="UniProtKB-EC"/>
</dbReference>
<dbReference type="GO" id="GO:0046417">
    <property type="term" value="P:chorismate metabolic process"/>
    <property type="evidence" value="ECO:0007669"/>
    <property type="project" value="InterPro"/>
</dbReference>
<dbReference type="SUPFAM" id="SSF48600">
    <property type="entry name" value="Chorismate mutase II"/>
    <property type="match status" value="1"/>
</dbReference>
<dbReference type="EC" id="5.4.99.5" evidence="1"/>
<keyword evidence="4" id="KW-1185">Reference proteome</keyword>
<dbReference type="InterPro" id="IPR002701">
    <property type="entry name" value="CM_II_prokaryot"/>
</dbReference>
<feature type="domain" description="Chorismate mutase" evidence="2">
    <location>
        <begin position="24"/>
        <end position="115"/>
    </location>
</feature>
<organism evidence="3 4">
    <name type="scientific">Methylopila jiangsuensis</name>
    <dbReference type="NCBI Taxonomy" id="586230"/>
    <lineage>
        <taxon>Bacteria</taxon>
        <taxon>Pseudomonadati</taxon>
        <taxon>Pseudomonadota</taxon>
        <taxon>Alphaproteobacteria</taxon>
        <taxon>Hyphomicrobiales</taxon>
        <taxon>Methylopilaceae</taxon>
        <taxon>Methylopila</taxon>
    </lineage>
</organism>
<evidence type="ECO:0000313" key="3">
    <source>
        <dbReference type="EMBL" id="GLK76608.1"/>
    </source>
</evidence>
<dbReference type="InterPro" id="IPR036979">
    <property type="entry name" value="CM_dom_sf"/>
</dbReference>
<dbReference type="Gene3D" id="1.20.59.10">
    <property type="entry name" value="Chorismate mutase"/>
    <property type="match status" value="1"/>
</dbReference>
<evidence type="ECO:0000256" key="1">
    <source>
        <dbReference type="ARBA" id="ARBA00012404"/>
    </source>
</evidence>
<proteinExistence type="predicted"/>
<reference evidence="3" key="2">
    <citation type="submission" date="2023-01" db="EMBL/GenBank/DDBJ databases">
        <authorList>
            <person name="Sun Q."/>
            <person name="Evtushenko L."/>
        </authorList>
    </citation>
    <scope>NUCLEOTIDE SEQUENCE</scope>
    <source>
        <strain evidence="3">VKM B-2555</strain>
    </source>
</reference>
<dbReference type="EMBL" id="BSFK01000009">
    <property type="protein sequence ID" value="GLK76608.1"/>
    <property type="molecule type" value="Genomic_DNA"/>
</dbReference>
<comment type="caution">
    <text evidence="3">The sequence shown here is derived from an EMBL/GenBank/DDBJ whole genome shotgun (WGS) entry which is preliminary data.</text>
</comment>
<sequence>MAPRLVYDSAPKPSILAKTSPMNDAATDPLTEIRHEIDRIDEAMHRLLMERGAVIDRLVAIKRTSETGSAFRPAREADMMRRLAARHEGRLPLATAEHLWRTIIATFTHVQAPFALHVEQGSDALAMHDLARFHVGFDVPLVGHTTPARVVEAVARSSGDLGLARIDADAASAWWDGLGADGPRIMARLPFLPAEGHPAPTPALVIARPAGGAASCEATVWAIGDEDGPDAALPAEAETLSAVRRGGKAVARLVAAPGVEPPTPYARPVGGYACPAG</sequence>
<reference evidence="3" key="1">
    <citation type="journal article" date="2014" name="Int. J. Syst. Evol. Microbiol.">
        <title>Complete genome sequence of Corynebacterium casei LMG S-19264T (=DSM 44701T), isolated from a smear-ripened cheese.</title>
        <authorList>
            <consortium name="US DOE Joint Genome Institute (JGI-PGF)"/>
            <person name="Walter F."/>
            <person name="Albersmeier A."/>
            <person name="Kalinowski J."/>
            <person name="Ruckert C."/>
        </authorList>
    </citation>
    <scope>NUCLEOTIDE SEQUENCE</scope>
    <source>
        <strain evidence="3">VKM B-2555</strain>
    </source>
</reference>
<dbReference type="Pfam" id="PF01817">
    <property type="entry name" value="CM_2"/>
    <property type="match status" value="1"/>
</dbReference>